<evidence type="ECO:0000256" key="6">
    <source>
        <dbReference type="SAM" id="Phobius"/>
    </source>
</evidence>
<dbReference type="Pfam" id="PF01384">
    <property type="entry name" value="PHO4"/>
    <property type="match status" value="2"/>
</dbReference>
<dbReference type="Proteomes" id="UP000317722">
    <property type="component" value="Unassembled WGS sequence"/>
</dbReference>
<feature type="transmembrane region" description="Helical" evidence="6">
    <location>
        <begin position="218"/>
        <end position="240"/>
    </location>
</feature>
<reference evidence="7 8" key="1">
    <citation type="journal article" date="2019" name="Environ. Microbiol.">
        <title>Species interactions and distinct microbial communities in high Arctic permafrost affected cryosols are associated with the CH4 and CO2 gas fluxes.</title>
        <authorList>
            <person name="Altshuler I."/>
            <person name="Hamel J."/>
            <person name="Turney S."/>
            <person name="Magnuson E."/>
            <person name="Levesque R."/>
            <person name="Greer C."/>
            <person name="Whyte L.G."/>
        </authorList>
    </citation>
    <scope>NUCLEOTIDE SEQUENCE [LARGE SCALE GENOMIC DNA]</scope>
    <source>
        <strain evidence="7 8">S9.3A</strain>
    </source>
</reference>
<keyword evidence="3 6" id="KW-0812">Transmembrane</keyword>
<dbReference type="OrthoDB" id="9779554at2"/>
<keyword evidence="2" id="KW-0813">Transport</keyword>
<organism evidence="7 8">
    <name type="scientific">Pedococcus bigeumensis</name>
    <dbReference type="NCBI Taxonomy" id="433644"/>
    <lineage>
        <taxon>Bacteria</taxon>
        <taxon>Bacillati</taxon>
        <taxon>Actinomycetota</taxon>
        <taxon>Actinomycetes</taxon>
        <taxon>Micrococcales</taxon>
        <taxon>Intrasporangiaceae</taxon>
        <taxon>Pedococcus</taxon>
    </lineage>
</organism>
<dbReference type="GO" id="GO:0005315">
    <property type="term" value="F:phosphate transmembrane transporter activity"/>
    <property type="evidence" value="ECO:0007669"/>
    <property type="project" value="InterPro"/>
</dbReference>
<dbReference type="GO" id="GO:0016020">
    <property type="term" value="C:membrane"/>
    <property type="evidence" value="ECO:0007669"/>
    <property type="project" value="UniProtKB-SubCell"/>
</dbReference>
<feature type="transmembrane region" description="Helical" evidence="6">
    <location>
        <begin position="194"/>
        <end position="212"/>
    </location>
</feature>
<proteinExistence type="predicted"/>
<dbReference type="PANTHER" id="PTHR11101:SF80">
    <property type="entry name" value="PHOSPHATE TRANSPORTER"/>
    <property type="match status" value="1"/>
</dbReference>
<sequence length="333" mass="34250">MDWLPVGIVIALAMGFNYTNGFHDAANAIATSVSTRALTPRVALVMAAIANLVGGVTVYYFGKVAATIGKGIIEAPQGNDGLVICAAALIGATGWNLLTWWFGLPSSSSHALIGGLGGAALAAGAPVKWAGILEKVVVPMILSPIAGLVLGFLVMTAILWLFRRAQPGKVSRGFRYAQTVSAAAMAFGHGFQDAAKTAGVVVLALTVGGHYTGDRVPLWVLLLSAVVISLGTYAGGWRIMRTLGRRIIHLDPPQGFAAETTAASILYVAGMAFGAPISTTHTITSAIMGVGATKRLSAVRWGVAGNIVGAWVLTFPGAGLVAAASCLLIRLFV</sequence>
<feature type="transmembrane region" description="Helical" evidence="6">
    <location>
        <begin position="308"/>
        <end position="332"/>
    </location>
</feature>
<feature type="transmembrane region" description="Helical" evidence="6">
    <location>
        <begin position="111"/>
        <end position="129"/>
    </location>
</feature>
<comment type="subcellular location">
    <subcellularLocation>
        <location evidence="1">Membrane</location>
        <topology evidence="1">Multi-pass membrane protein</topology>
    </subcellularLocation>
</comment>
<evidence type="ECO:0000256" key="2">
    <source>
        <dbReference type="ARBA" id="ARBA00022448"/>
    </source>
</evidence>
<feature type="transmembrane region" description="Helical" evidence="6">
    <location>
        <begin position="141"/>
        <end position="162"/>
    </location>
</feature>
<evidence type="ECO:0000313" key="8">
    <source>
        <dbReference type="Proteomes" id="UP000317722"/>
    </source>
</evidence>
<evidence type="ECO:0000256" key="5">
    <source>
        <dbReference type="ARBA" id="ARBA00023136"/>
    </source>
</evidence>
<keyword evidence="5 6" id="KW-0472">Membrane</keyword>
<feature type="transmembrane region" description="Helical" evidence="6">
    <location>
        <begin position="81"/>
        <end position="104"/>
    </location>
</feature>
<feature type="transmembrane region" description="Helical" evidence="6">
    <location>
        <begin position="261"/>
        <end position="288"/>
    </location>
</feature>
<evidence type="ECO:0000256" key="4">
    <source>
        <dbReference type="ARBA" id="ARBA00022989"/>
    </source>
</evidence>
<dbReference type="RefSeq" id="WP_140743300.1">
    <property type="nucleotide sequence ID" value="NZ_RCZM01000006.1"/>
</dbReference>
<keyword evidence="8" id="KW-1185">Reference proteome</keyword>
<evidence type="ECO:0000256" key="3">
    <source>
        <dbReference type="ARBA" id="ARBA00022692"/>
    </source>
</evidence>
<gene>
    <name evidence="7" type="ORF">EAH86_18120</name>
</gene>
<dbReference type="PANTHER" id="PTHR11101">
    <property type="entry name" value="PHOSPHATE TRANSPORTER"/>
    <property type="match status" value="1"/>
</dbReference>
<protein>
    <submittedName>
        <fullName evidence="7">Anion permease</fullName>
    </submittedName>
</protein>
<evidence type="ECO:0000313" key="7">
    <source>
        <dbReference type="EMBL" id="TPG14110.1"/>
    </source>
</evidence>
<evidence type="ECO:0000256" key="1">
    <source>
        <dbReference type="ARBA" id="ARBA00004141"/>
    </source>
</evidence>
<comment type="caution">
    <text evidence="7">The sequence shown here is derived from an EMBL/GenBank/DDBJ whole genome shotgun (WGS) entry which is preliminary data.</text>
</comment>
<name>A0A502CNH1_9MICO</name>
<dbReference type="GO" id="GO:0035435">
    <property type="term" value="P:phosphate ion transmembrane transport"/>
    <property type="evidence" value="ECO:0007669"/>
    <property type="project" value="TreeGrafter"/>
</dbReference>
<keyword evidence="4 6" id="KW-1133">Transmembrane helix</keyword>
<dbReference type="AlphaFoldDB" id="A0A502CNH1"/>
<feature type="transmembrane region" description="Helical" evidence="6">
    <location>
        <begin position="42"/>
        <end position="61"/>
    </location>
</feature>
<dbReference type="EMBL" id="RCZM01000006">
    <property type="protein sequence ID" value="TPG14110.1"/>
    <property type="molecule type" value="Genomic_DNA"/>
</dbReference>
<dbReference type="InterPro" id="IPR001204">
    <property type="entry name" value="Phos_transporter"/>
</dbReference>
<accession>A0A502CNH1</accession>